<dbReference type="EMBL" id="JBBPCB010000005">
    <property type="protein sequence ID" value="MEK8180606.1"/>
    <property type="molecule type" value="Genomic_DNA"/>
</dbReference>
<accession>A0ABU9E226</accession>
<proteinExistence type="predicted"/>
<evidence type="ECO:0000313" key="2">
    <source>
        <dbReference type="Proteomes" id="UP001491349"/>
    </source>
</evidence>
<keyword evidence="2" id="KW-1185">Reference proteome</keyword>
<dbReference type="SUPFAM" id="SSF160113">
    <property type="entry name" value="YegP-like"/>
    <property type="match status" value="2"/>
</dbReference>
<dbReference type="InterPro" id="IPR036913">
    <property type="entry name" value="YegP-like_sf"/>
</dbReference>
<name>A0ABU9E226_9FLAO</name>
<evidence type="ECO:0000313" key="1">
    <source>
        <dbReference type="EMBL" id="MEK8180606.1"/>
    </source>
</evidence>
<organism evidence="1 2">
    <name type="scientific">Flavobacterium buctense</name>
    <dbReference type="NCBI Taxonomy" id="1648146"/>
    <lineage>
        <taxon>Bacteria</taxon>
        <taxon>Pseudomonadati</taxon>
        <taxon>Bacteroidota</taxon>
        <taxon>Flavobacteriia</taxon>
        <taxon>Flavobacteriales</taxon>
        <taxon>Flavobacteriaceae</taxon>
        <taxon>Flavobacterium</taxon>
    </lineage>
</organism>
<dbReference type="RefSeq" id="WP_187659653.1">
    <property type="nucleotide sequence ID" value="NZ_JBBPCB010000005.1"/>
</dbReference>
<sequence length="117" mass="13598">MGTFVITKRLNDFYKFEFVSRKGKTIFTSAHYEIRFECEEAIEGFKVSIDSHHFLRFKTAKGKSFFKLMKDQKVFAISRKYSTELMMQKGIDEISKYASKAEILDFSSGDSIFSAVE</sequence>
<gene>
    <name evidence="1" type="ORF">WMW71_09665</name>
</gene>
<protein>
    <submittedName>
        <fullName evidence="1">DUF1508 domain-containing protein</fullName>
    </submittedName>
</protein>
<reference evidence="1 2" key="1">
    <citation type="submission" date="2024-04" db="EMBL/GenBank/DDBJ databases">
        <title>draft genome sequnece of Flavobacterium buctense JCM 30750.</title>
        <authorList>
            <person name="Kim D.-U."/>
        </authorList>
    </citation>
    <scope>NUCLEOTIDE SEQUENCE [LARGE SCALE GENOMIC DNA]</scope>
    <source>
        <strain evidence="1 2">JCM 30750</strain>
    </source>
</reference>
<comment type="caution">
    <text evidence="1">The sequence shown here is derived from an EMBL/GenBank/DDBJ whole genome shotgun (WGS) entry which is preliminary data.</text>
</comment>
<dbReference type="Gene3D" id="2.30.29.80">
    <property type="match status" value="1"/>
</dbReference>
<dbReference type="Proteomes" id="UP001491349">
    <property type="component" value="Unassembled WGS sequence"/>
</dbReference>